<name>A0A2C9JQI5_BIOGL</name>
<dbReference type="SUPFAM" id="SSF53474">
    <property type="entry name" value="alpha/beta-Hydrolases"/>
    <property type="match status" value="1"/>
</dbReference>
<gene>
    <name evidence="2" type="primary">106063779</name>
</gene>
<dbReference type="EnsemblMetazoa" id="BGLB006393-RC">
    <property type="protein sequence ID" value="BGLB006393-PC"/>
    <property type="gene ID" value="BGLB006393"/>
</dbReference>
<dbReference type="OrthoDB" id="17560at2759"/>
<reference evidence="2" key="1">
    <citation type="submission" date="2020-05" db="UniProtKB">
        <authorList>
            <consortium name="EnsemblMetazoa"/>
        </authorList>
    </citation>
    <scope>IDENTIFICATION</scope>
    <source>
        <strain evidence="2">BB02</strain>
    </source>
</reference>
<evidence type="ECO:0000313" key="2">
    <source>
        <dbReference type="EnsemblMetazoa" id="BGLB006393-PC"/>
    </source>
</evidence>
<dbReference type="InterPro" id="IPR029058">
    <property type="entry name" value="AB_hydrolase_fold"/>
</dbReference>
<dbReference type="VEuPathDB" id="VectorBase:BGLAX_037551"/>
<protein>
    <recommendedName>
        <fullName evidence="1">Dienelactone hydrolase domain-containing protein</fullName>
    </recommendedName>
</protein>
<dbReference type="PANTHER" id="PTHR46623:SF6">
    <property type="entry name" value="ALPHA_BETA-HYDROLASES SUPERFAMILY PROTEIN"/>
    <property type="match status" value="1"/>
</dbReference>
<dbReference type="InterPro" id="IPR051049">
    <property type="entry name" value="Dienelactone_hydrolase-like"/>
</dbReference>
<dbReference type="Pfam" id="PF01738">
    <property type="entry name" value="DLH"/>
    <property type="match status" value="1"/>
</dbReference>
<dbReference type="Gene3D" id="3.40.50.1820">
    <property type="entry name" value="alpha/beta hydrolase"/>
    <property type="match status" value="1"/>
</dbReference>
<evidence type="ECO:0000259" key="1">
    <source>
        <dbReference type="Pfam" id="PF01738"/>
    </source>
</evidence>
<dbReference type="GO" id="GO:0016787">
    <property type="term" value="F:hydrolase activity"/>
    <property type="evidence" value="ECO:0007669"/>
    <property type="project" value="InterPro"/>
</dbReference>
<proteinExistence type="predicted"/>
<dbReference type="AlphaFoldDB" id="A0A2C9JQI5"/>
<dbReference type="Proteomes" id="UP000076420">
    <property type="component" value="Unassembled WGS sequence"/>
</dbReference>
<sequence>MRKIWQKMLPANTFYRIACNVINLSNSSATHRVAVIFRHLSTMATPKVVKFESANKLGACPGVLCGDPKKQPRGIIVLQEWWGVNQQIQECGKDLCGRYDAVTLVPDLYRGKVAEDNETAGHYMGSLDWKGAVDDIRAAAKYLKEQGCKKVGVTGFCMGGALSMAAAALIEEVDAAVPFYGIPSDQLCDVTKIKIPLQCHFAEKDDTKGFASPDEFRPLEAKLKAANLKVLEFYVYPAGHAFTNSSGPNYNKECRDLAFSRMSEFFKKYLS</sequence>
<dbReference type="InterPro" id="IPR002925">
    <property type="entry name" value="Dienelactn_hydro"/>
</dbReference>
<dbReference type="RefSeq" id="XP_013077699.2">
    <property type="nucleotide sequence ID" value="XM_013222245.2"/>
</dbReference>
<organism evidence="2 3">
    <name type="scientific">Biomphalaria glabrata</name>
    <name type="common">Bloodfluke planorb</name>
    <name type="synonym">Freshwater snail</name>
    <dbReference type="NCBI Taxonomy" id="6526"/>
    <lineage>
        <taxon>Eukaryota</taxon>
        <taxon>Metazoa</taxon>
        <taxon>Spiralia</taxon>
        <taxon>Lophotrochozoa</taxon>
        <taxon>Mollusca</taxon>
        <taxon>Gastropoda</taxon>
        <taxon>Heterobranchia</taxon>
        <taxon>Euthyneura</taxon>
        <taxon>Panpulmonata</taxon>
        <taxon>Hygrophila</taxon>
        <taxon>Lymnaeoidea</taxon>
        <taxon>Planorbidae</taxon>
        <taxon>Biomphalaria</taxon>
    </lineage>
</organism>
<dbReference type="STRING" id="6526.A0A2C9JQI5"/>
<dbReference type="PANTHER" id="PTHR46623">
    <property type="entry name" value="CARBOXYMETHYLENEBUTENOLIDASE-RELATED"/>
    <property type="match status" value="1"/>
</dbReference>
<dbReference type="KEGG" id="bgt:106063779"/>
<evidence type="ECO:0000313" key="3">
    <source>
        <dbReference type="Proteomes" id="UP000076420"/>
    </source>
</evidence>
<feature type="domain" description="Dienelactone hydrolase" evidence="1">
    <location>
        <begin position="66"/>
        <end position="270"/>
    </location>
</feature>
<accession>A0A2C9JQI5</accession>
<dbReference type="VEuPathDB" id="VectorBase:BGLB006393"/>